<dbReference type="InterPro" id="IPR036179">
    <property type="entry name" value="Ig-like_dom_sf"/>
</dbReference>
<dbReference type="InterPro" id="IPR013783">
    <property type="entry name" value="Ig-like_fold"/>
</dbReference>
<dbReference type="OrthoDB" id="10435257at2759"/>
<reference evidence="2" key="1">
    <citation type="submission" date="2025-08" db="UniProtKB">
        <authorList>
            <consortium name="RefSeq"/>
        </authorList>
    </citation>
    <scope>IDENTIFICATION</scope>
    <source>
        <strain evidence="2">J_2021</strain>
        <tissue evidence="2">Erythrocytes</tissue>
    </source>
</reference>
<dbReference type="Proteomes" id="UP000186698">
    <property type="component" value="Chromosome 8L"/>
</dbReference>
<dbReference type="KEGG" id="xla:108698214"/>
<dbReference type="RefSeq" id="XP_018085017.1">
    <property type="nucleotide sequence ID" value="XM_018229528.2"/>
</dbReference>
<keyword evidence="1" id="KW-1185">Reference proteome</keyword>
<gene>
    <name evidence="2" type="primary">LOC108698214</name>
</gene>
<evidence type="ECO:0000313" key="2">
    <source>
        <dbReference type="RefSeq" id="XP_018085017.1"/>
    </source>
</evidence>
<sequence>MLVVRCVCREWGIGTIWNWWLRFSNVLTFILTVSMLTSDCCTGHTLEVHKTSLTASVGDSVRFSSSYSVSSPFYNWPSIEWSFGYQTILYYSIDNGSLNSNGRVIWSTGSTAISPLYEGRLEFHPVNASLTLKDLKHCDEGTYQITFLSFENIIKKKISLKVHATPGSYCGTESETEMLLAASDTLKADRLQNPEKEAAQCSTITFWVLISVLVVSTFLCFCILCKCILPSGKKAFAPKTLLKQGLWQVQRSHT</sequence>
<accession>A0A1L8F6A4</accession>
<dbReference type="PaxDb" id="8355-A0A1L8F6A4"/>
<dbReference type="OMA" id="WPSIEWS"/>
<name>A0A1L8F6A4_XENLA</name>
<proteinExistence type="predicted"/>
<dbReference type="Bgee" id="108698214">
    <property type="expression patterns" value="Expressed in testis and 20 other cell types or tissues"/>
</dbReference>
<dbReference type="GeneID" id="108698214"/>
<dbReference type="Gene3D" id="2.60.40.10">
    <property type="entry name" value="Immunoglobulins"/>
    <property type="match status" value="1"/>
</dbReference>
<dbReference type="SUPFAM" id="SSF48726">
    <property type="entry name" value="Immunoglobulin"/>
    <property type="match status" value="1"/>
</dbReference>
<dbReference type="AlphaFoldDB" id="A0A1L8F6A4"/>
<evidence type="ECO:0000313" key="1">
    <source>
        <dbReference type="Proteomes" id="UP000186698"/>
    </source>
</evidence>
<protein>
    <submittedName>
        <fullName evidence="2">Uncharacterized protein LOC108698214 isoform X1</fullName>
    </submittedName>
</protein>
<organism evidence="1 2">
    <name type="scientific">Xenopus laevis</name>
    <name type="common">African clawed frog</name>
    <dbReference type="NCBI Taxonomy" id="8355"/>
    <lineage>
        <taxon>Eukaryota</taxon>
        <taxon>Metazoa</taxon>
        <taxon>Chordata</taxon>
        <taxon>Craniata</taxon>
        <taxon>Vertebrata</taxon>
        <taxon>Euteleostomi</taxon>
        <taxon>Amphibia</taxon>
        <taxon>Batrachia</taxon>
        <taxon>Anura</taxon>
        <taxon>Pipoidea</taxon>
        <taxon>Pipidae</taxon>
        <taxon>Xenopodinae</taxon>
        <taxon>Xenopus</taxon>
        <taxon>Xenopus</taxon>
    </lineage>
</organism>